<comment type="subcellular location">
    <subcellularLocation>
        <location evidence="1">Cell membrane</location>
        <topology evidence="1">Peripheral membrane protein</topology>
    </subcellularLocation>
</comment>
<keyword evidence="4" id="KW-1003">Cell membrane</keyword>
<dbReference type="InterPro" id="IPR003439">
    <property type="entry name" value="ABC_transporter-like_ATP-bd"/>
</dbReference>
<dbReference type="PANTHER" id="PTHR43166:SF9">
    <property type="entry name" value="GLUTAMATE_ASPARTATE IMPORT ATP-BINDING PROTEIN GLTL"/>
    <property type="match status" value="1"/>
</dbReference>
<dbReference type="GO" id="GO:0005524">
    <property type="term" value="F:ATP binding"/>
    <property type="evidence" value="ECO:0007669"/>
    <property type="project" value="UniProtKB-KW"/>
</dbReference>
<evidence type="ECO:0000256" key="3">
    <source>
        <dbReference type="ARBA" id="ARBA00022448"/>
    </source>
</evidence>
<dbReference type="PROSITE" id="PS50893">
    <property type="entry name" value="ABC_TRANSPORTER_2"/>
    <property type="match status" value="1"/>
</dbReference>
<evidence type="ECO:0000256" key="5">
    <source>
        <dbReference type="ARBA" id="ARBA00022741"/>
    </source>
</evidence>
<evidence type="ECO:0000256" key="7">
    <source>
        <dbReference type="ARBA" id="ARBA00022970"/>
    </source>
</evidence>
<evidence type="ECO:0000313" key="11">
    <source>
        <dbReference type="EMBL" id="RXG86642.1"/>
    </source>
</evidence>
<comment type="similarity">
    <text evidence="2">Belongs to the ABC transporter superfamily.</text>
</comment>
<keyword evidence="3" id="KW-0813">Transport</keyword>
<keyword evidence="5" id="KW-0547">Nucleotide-binding</keyword>
<comment type="caution">
    <text evidence="11">The sequence shown here is derived from an EMBL/GenBank/DDBJ whole genome shotgun (WGS) entry which is preliminary data.</text>
</comment>
<keyword evidence="7" id="KW-0029">Amino-acid transport</keyword>
<dbReference type="InterPro" id="IPR003593">
    <property type="entry name" value="AAA+_ATPase"/>
</dbReference>
<comment type="function">
    <text evidence="9">Involved in beta-(1--&gt;2)glucan export. Transmembrane domains (TMD) form a pore in the inner membrane and the ATP-binding domain (NBD) is responsible for energy generation.</text>
</comment>
<dbReference type="SUPFAM" id="SSF52540">
    <property type="entry name" value="P-loop containing nucleoside triphosphate hydrolases"/>
    <property type="match status" value="1"/>
</dbReference>
<dbReference type="PIRSF" id="PIRSF039085">
    <property type="entry name" value="ABC_ATPase_HisP"/>
    <property type="match status" value="1"/>
</dbReference>
<evidence type="ECO:0000259" key="10">
    <source>
        <dbReference type="PROSITE" id="PS50893"/>
    </source>
</evidence>
<gene>
    <name evidence="11" type="ORF">EAS62_37175</name>
</gene>
<keyword evidence="8" id="KW-0472">Membrane</keyword>
<dbReference type="Gene3D" id="3.40.50.300">
    <property type="entry name" value="P-loop containing nucleotide triphosphate hydrolases"/>
    <property type="match status" value="1"/>
</dbReference>
<dbReference type="PROSITE" id="PS00211">
    <property type="entry name" value="ABC_TRANSPORTER_1"/>
    <property type="match status" value="1"/>
</dbReference>
<protein>
    <submittedName>
        <fullName evidence="11">Amino acid ABC transporter ATP-binding protein</fullName>
    </submittedName>
</protein>
<evidence type="ECO:0000256" key="6">
    <source>
        <dbReference type="ARBA" id="ARBA00022840"/>
    </source>
</evidence>
<dbReference type="InterPro" id="IPR027417">
    <property type="entry name" value="P-loop_NTPase"/>
</dbReference>
<sequence length="252" mass="28146">MWAIELEKVSKSFGAHRVLIDLDLQVRPSEKVTLIGPSGSGKTTVLRLAMTLEKPTAGNIRVFGKSILFDAAGKPLSSSEEARMRRRCGMVFQQFNLFPHLTVLQNLVLAPRTVLRQSRDQAEKSALEYLRMVGLETKVHAYPAQLSGGQQQRIAIARALILKPEILLLDEITSALDPELTREVLGVVQDVARETKVTVLIVTHEMRFAREVSDRIVVFHAGRIIEQGSPDKIFSNPESARTRSFLKCVLNH</sequence>
<dbReference type="RefSeq" id="WP_128942728.1">
    <property type="nucleotide sequence ID" value="NZ_RDRA01000034.1"/>
</dbReference>
<evidence type="ECO:0000256" key="8">
    <source>
        <dbReference type="ARBA" id="ARBA00023136"/>
    </source>
</evidence>
<evidence type="ECO:0000256" key="2">
    <source>
        <dbReference type="ARBA" id="ARBA00005417"/>
    </source>
</evidence>
<evidence type="ECO:0000256" key="9">
    <source>
        <dbReference type="ARBA" id="ARBA00024722"/>
    </source>
</evidence>
<name>A0ABY0DAN9_9BRAD</name>
<dbReference type="SMART" id="SM00382">
    <property type="entry name" value="AAA"/>
    <property type="match status" value="1"/>
</dbReference>
<dbReference type="InterPro" id="IPR017871">
    <property type="entry name" value="ABC_transporter-like_CS"/>
</dbReference>
<dbReference type="EMBL" id="RDRA01000034">
    <property type="protein sequence ID" value="RXG86642.1"/>
    <property type="molecule type" value="Genomic_DNA"/>
</dbReference>
<dbReference type="Pfam" id="PF00005">
    <property type="entry name" value="ABC_tran"/>
    <property type="match status" value="1"/>
</dbReference>
<proteinExistence type="inferred from homology"/>
<evidence type="ECO:0000256" key="4">
    <source>
        <dbReference type="ARBA" id="ARBA00022475"/>
    </source>
</evidence>
<dbReference type="PANTHER" id="PTHR43166">
    <property type="entry name" value="AMINO ACID IMPORT ATP-BINDING PROTEIN"/>
    <property type="match status" value="1"/>
</dbReference>
<accession>A0ABY0DAN9</accession>
<evidence type="ECO:0000256" key="1">
    <source>
        <dbReference type="ARBA" id="ARBA00004202"/>
    </source>
</evidence>
<keyword evidence="6 11" id="KW-0067">ATP-binding</keyword>
<dbReference type="Proteomes" id="UP000289946">
    <property type="component" value="Unassembled WGS sequence"/>
</dbReference>
<feature type="domain" description="ABC transporter" evidence="10">
    <location>
        <begin position="4"/>
        <end position="246"/>
    </location>
</feature>
<reference evidence="11 12" key="1">
    <citation type="submission" date="2018-10" db="EMBL/GenBank/DDBJ databases">
        <title>Bradyrhizobium sp. nov., isolated from effective nodules of peanut in China.</title>
        <authorList>
            <person name="Li Y."/>
        </authorList>
    </citation>
    <scope>NUCLEOTIDE SEQUENCE [LARGE SCALE GENOMIC DNA]</scope>
    <source>
        <strain evidence="11 12">CCBAU 51781</strain>
    </source>
</reference>
<dbReference type="InterPro" id="IPR050086">
    <property type="entry name" value="MetN_ABC_transporter-like"/>
</dbReference>
<organism evidence="11 12">
    <name type="scientific">Bradyrhizobium zhanjiangense</name>
    <dbReference type="NCBI Taxonomy" id="1325107"/>
    <lineage>
        <taxon>Bacteria</taxon>
        <taxon>Pseudomonadati</taxon>
        <taxon>Pseudomonadota</taxon>
        <taxon>Alphaproteobacteria</taxon>
        <taxon>Hyphomicrobiales</taxon>
        <taxon>Nitrobacteraceae</taxon>
        <taxon>Bradyrhizobium</taxon>
    </lineage>
</organism>
<keyword evidence="12" id="KW-1185">Reference proteome</keyword>
<dbReference type="InterPro" id="IPR030679">
    <property type="entry name" value="ABC_ATPase_HisP-typ"/>
</dbReference>
<evidence type="ECO:0000313" key="12">
    <source>
        <dbReference type="Proteomes" id="UP000289946"/>
    </source>
</evidence>